<dbReference type="Gene3D" id="3.30.70.80">
    <property type="entry name" value="Peptidase S8 propeptide/proteinase inhibitor I9"/>
    <property type="match status" value="1"/>
</dbReference>
<dbReference type="InterPro" id="IPR003137">
    <property type="entry name" value="PA_domain"/>
</dbReference>
<dbReference type="InterPro" id="IPR050131">
    <property type="entry name" value="Peptidase_S8_subtilisin-like"/>
</dbReference>
<keyword evidence="3 7" id="KW-0645">Protease</keyword>
<feature type="active site" description="Charge relay system" evidence="7">
    <location>
        <position position="197"/>
    </location>
</feature>
<reference evidence="12" key="1">
    <citation type="journal article" date="2019" name="Int. J. Syst. Evol. Microbiol.">
        <title>The Global Catalogue of Microorganisms (GCM) 10K type strain sequencing project: providing services to taxonomists for standard genome sequencing and annotation.</title>
        <authorList>
            <consortium name="The Broad Institute Genomics Platform"/>
            <consortium name="The Broad Institute Genome Sequencing Center for Infectious Disease"/>
            <person name="Wu L."/>
            <person name="Ma J."/>
        </authorList>
    </citation>
    <scope>NUCLEOTIDE SEQUENCE [LARGE SCALE GENOMIC DNA]</scope>
    <source>
        <strain evidence="12">KCTC 42986</strain>
    </source>
</reference>
<dbReference type="InterPro" id="IPR023828">
    <property type="entry name" value="Peptidase_S8_Ser-AS"/>
</dbReference>
<dbReference type="Gene3D" id="3.40.50.200">
    <property type="entry name" value="Peptidase S8/S53 domain"/>
    <property type="match status" value="1"/>
</dbReference>
<dbReference type="PANTHER" id="PTHR43806">
    <property type="entry name" value="PEPTIDASE S8"/>
    <property type="match status" value="1"/>
</dbReference>
<dbReference type="PROSITE" id="PS00138">
    <property type="entry name" value="SUBTILASE_SER"/>
    <property type="match status" value="1"/>
</dbReference>
<name>A0ABV7EZR0_9BURK</name>
<keyword evidence="8" id="KW-0732">Signal</keyword>
<gene>
    <name evidence="11" type="ORF">ACFOFO_09785</name>
</gene>
<organism evidence="11 12">
    <name type="scientific">Undibacterium arcticum</name>
    <dbReference type="NCBI Taxonomy" id="1762892"/>
    <lineage>
        <taxon>Bacteria</taxon>
        <taxon>Pseudomonadati</taxon>
        <taxon>Pseudomonadota</taxon>
        <taxon>Betaproteobacteria</taxon>
        <taxon>Burkholderiales</taxon>
        <taxon>Oxalobacteraceae</taxon>
        <taxon>Undibacterium</taxon>
    </lineage>
</organism>
<feature type="domain" description="PA" evidence="10">
    <location>
        <begin position="372"/>
        <end position="450"/>
    </location>
</feature>
<dbReference type="InterPro" id="IPR034202">
    <property type="entry name" value="Subtilisin_Carlsberg-like"/>
</dbReference>
<sequence length="542" mass="55336">MLESKVTVSSLGKLTKLCLTAAIVGLAGGAAAGEPQRFIVAYKAGADLNANAAVIRARGNVKLKIHGMNAMSVEMSDQTLQDLRNDPSIDYVEADAIRSLPGVNTMSAAMADQALSLSSAASPSSGKTYFPGQQIPYGIKMVQADQLPNGGARTGNRMVCIIDSGYDLQHEDLNNNGTVTGEYDPGTGWWNADENHHGTHVAGTISALNNNGTGVVGVISSRQLHLHIVKVFGADGWAYSSSLVAAANKCASAGANVISMSLGGAEPTLTEANAFAALASKGILSIAAAGNSGNAVLSYPASYPSVMSVAALDENKQHASFSQYNNKVEIAAPGVHVLSTVPMGTGSESTISIAGTTYVAGDMTGSPKATVTAPLADFGIGDAVNAAVAGKICLIERGVIAFGAKVANCQASGGVGAIVYNSLGRGSFGGTLGDTVTAIPSATASAADGAVMRTQLGQSATVKVKATNYAYFDGTSMATPHVSAVAALVWSYFPMCSADQIRTTLDKSAEDLGAPGRDPQYGFGLVRAKDAYDRLATYGCNN</sequence>
<evidence type="ECO:0000313" key="12">
    <source>
        <dbReference type="Proteomes" id="UP001595530"/>
    </source>
</evidence>
<proteinExistence type="inferred from homology"/>
<evidence type="ECO:0000256" key="5">
    <source>
        <dbReference type="ARBA" id="ARBA00022801"/>
    </source>
</evidence>
<dbReference type="CDD" id="cd07477">
    <property type="entry name" value="Peptidases_S8_Subtilisin_subset"/>
    <property type="match status" value="1"/>
</dbReference>
<evidence type="ECO:0000256" key="1">
    <source>
        <dbReference type="ARBA" id="ARBA00011073"/>
    </source>
</evidence>
<comment type="similarity">
    <text evidence="1 7">Belongs to the peptidase S8 family.</text>
</comment>
<evidence type="ECO:0000313" key="11">
    <source>
        <dbReference type="EMBL" id="MFC3108248.1"/>
    </source>
</evidence>
<dbReference type="SUPFAM" id="SSF52743">
    <property type="entry name" value="Subtilisin-like"/>
    <property type="match status" value="1"/>
</dbReference>
<dbReference type="SUPFAM" id="SSF54897">
    <property type="entry name" value="Protease propeptides/inhibitors"/>
    <property type="match status" value="1"/>
</dbReference>
<dbReference type="PANTHER" id="PTHR43806:SF11">
    <property type="entry name" value="CEREVISIN-RELATED"/>
    <property type="match status" value="1"/>
</dbReference>
<keyword evidence="5 7" id="KW-0378">Hydrolase</keyword>
<feature type="active site" description="Charge relay system" evidence="7">
    <location>
        <position position="163"/>
    </location>
</feature>
<evidence type="ECO:0000256" key="8">
    <source>
        <dbReference type="SAM" id="SignalP"/>
    </source>
</evidence>
<dbReference type="InterPro" id="IPR000209">
    <property type="entry name" value="Peptidase_S8/S53_dom"/>
</dbReference>
<evidence type="ECO:0000259" key="10">
    <source>
        <dbReference type="Pfam" id="PF02225"/>
    </source>
</evidence>
<dbReference type="Pfam" id="PF00082">
    <property type="entry name" value="Peptidase_S8"/>
    <property type="match status" value="2"/>
</dbReference>
<protein>
    <submittedName>
        <fullName evidence="11">S8 family serine peptidase</fullName>
    </submittedName>
</protein>
<dbReference type="InterPro" id="IPR037045">
    <property type="entry name" value="S8pro/Inhibitor_I9_sf"/>
</dbReference>
<evidence type="ECO:0000256" key="4">
    <source>
        <dbReference type="ARBA" id="ARBA00022723"/>
    </source>
</evidence>
<keyword evidence="2" id="KW-0964">Secreted</keyword>
<evidence type="ECO:0000259" key="9">
    <source>
        <dbReference type="Pfam" id="PF00082"/>
    </source>
</evidence>
<dbReference type="Gene3D" id="3.50.30.30">
    <property type="match status" value="1"/>
</dbReference>
<feature type="chain" id="PRO_5045966157" evidence="8">
    <location>
        <begin position="33"/>
        <end position="542"/>
    </location>
</feature>
<dbReference type="PRINTS" id="PR00723">
    <property type="entry name" value="SUBTILISIN"/>
</dbReference>
<dbReference type="InterPro" id="IPR015500">
    <property type="entry name" value="Peptidase_S8_subtilisin-rel"/>
</dbReference>
<keyword evidence="4" id="KW-0479">Metal-binding</keyword>
<dbReference type="InterPro" id="IPR036852">
    <property type="entry name" value="Peptidase_S8/S53_dom_sf"/>
</dbReference>
<evidence type="ECO:0000256" key="6">
    <source>
        <dbReference type="ARBA" id="ARBA00022825"/>
    </source>
</evidence>
<dbReference type="Proteomes" id="UP001595530">
    <property type="component" value="Unassembled WGS sequence"/>
</dbReference>
<dbReference type="RefSeq" id="WP_390331453.1">
    <property type="nucleotide sequence ID" value="NZ_JBHRTP010000024.1"/>
</dbReference>
<comment type="caution">
    <text evidence="11">The sequence shown here is derived from an EMBL/GenBank/DDBJ whole genome shotgun (WGS) entry which is preliminary data.</text>
</comment>
<dbReference type="PROSITE" id="PS00137">
    <property type="entry name" value="SUBTILASE_HIS"/>
    <property type="match status" value="1"/>
</dbReference>
<evidence type="ECO:0000256" key="2">
    <source>
        <dbReference type="ARBA" id="ARBA00022512"/>
    </source>
</evidence>
<feature type="domain" description="Peptidase S8/S53" evidence="9">
    <location>
        <begin position="458"/>
        <end position="524"/>
    </location>
</feature>
<feature type="signal peptide" evidence="8">
    <location>
        <begin position="1"/>
        <end position="32"/>
    </location>
</feature>
<feature type="active site" description="Charge relay system" evidence="7">
    <location>
        <position position="476"/>
    </location>
</feature>
<keyword evidence="6 7" id="KW-0720">Serine protease</keyword>
<dbReference type="EMBL" id="JBHRTP010000024">
    <property type="protein sequence ID" value="MFC3108248.1"/>
    <property type="molecule type" value="Genomic_DNA"/>
</dbReference>
<dbReference type="Pfam" id="PF02225">
    <property type="entry name" value="PA"/>
    <property type="match status" value="1"/>
</dbReference>
<keyword evidence="12" id="KW-1185">Reference proteome</keyword>
<evidence type="ECO:0000256" key="7">
    <source>
        <dbReference type="PROSITE-ProRule" id="PRU01240"/>
    </source>
</evidence>
<keyword evidence="2" id="KW-0134">Cell wall</keyword>
<dbReference type="PROSITE" id="PS51892">
    <property type="entry name" value="SUBTILASE"/>
    <property type="match status" value="1"/>
</dbReference>
<evidence type="ECO:0000256" key="3">
    <source>
        <dbReference type="ARBA" id="ARBA00022670"/>
    </source>
</evidence>
<dbReference type="InterPro" id="IPR022398">
    <property type="entry name" value="Peptidase_S8_His-AS"/>
</dbReference>
<accession>A0ABV7EZR0</accession>
<feature type="domain" description="Peptidase S8/S53" evidence="9">
    <location>
        <begin position="158"/>
        <end position="355"/>
    </location>
</feature>